<sequence>MQALRRAPDVVAVDGGADAALAAGLNPLAVIGDFDSISDAARAAIDPARLHPIPEQATTDFDKALRSVTAPFVLGVGFQGARLDHGLAALNTMLRRPDRTCLLLGPADVIFHAPPRLRLTLAPGDRLSLFPMRSVTGQSRGLHWPIDGLDFAPDGMIGTSNRVCESAVELMFDGPGMIVILPRARLDSALRALVPGWRAPRAARVG</sequence>
<dbReference type="GO" id="GO:0005524">
    <property type="term" value="F:ATP binding"/>
    <property type="evidence" value="ECO:0007669"/>
    <property type="project" value="UniProtKB-KW"/>
</dbReference>
<evidence type="ECO:0000313" key="8">
    <source>
        <dbReference type="EMBL" id="QYZ71801.1"/>
    </source>
</evidence>
<evidence type="ECO:0000313" key="9">
    <source>
        <dbReference type="Proteomes" id="UP000826300"/>
    </source>
</evidence>
<feature type="domain" description="Thiamin pyrophosphokinase thiamin-binding" evidence="7">
    <location>
        <begin position="124"/>
        <end position="173"/>
    </location>
</feature>
<dbReference type="Pfam" id="PF04265">
    <property type="entry name" value="TPK_B1_binding"/>
    <property type="match status" value="1"/>
</dbReference>
<evidence type="ECO:0000256" key="2">
    <source>
        <dbReference type="ARBA" id="ARBA00022741"/>
    </source>
</evidence>
<accession>A0A8G1EEU3</accession>
<keyword evidence="3" id="KW-0418">Kinase</keyword>
<dbReference type="InterPro" id="IPR006282">
    <property type="entry name" value="Thi_PPkinase"/>
</dbReference>
<evidence type="ECO:0000256" key="4">
    <source>
        <dbReference type="ARBA" id="ARBA00022840"/>
    </source>
</evidence>
<keyword evidence="1 8" id="KW-0808">Transferase</keyword>
<dbReference type="EMBL" id="CP069370">
    <property type="protein sequence ID" value="QYZ71801.1"/>
    <property type="molecule type" value="Genomic_DNA"/>
</dbReference>
<dbReference type="Pfam" id="PF04263">
    <property type="entry name" value="TPK_catalytic"/>
    <property type="match status" value="1"/>
</dbReference>
<dbReference type="InterPro" id="IPR007373">
    <property type="entry name" value="Thiamin_PyroPKinase_B1-bd"/>
</dbReference>
<dbReference type="InterPro" id="IPR007371">
    <property type="entry name" value="TPK_catalytic"/>
</dbReference>
<evidence type="ECO:0000259" key="6">
    <source>
        <dbReference type="Pfam" id="PF04263"/>
    </source>
</evidence>
<dbReference type="GO" id="GO:0030975">
    <property type="term" value="F:thiamine binding"/>
    <property type="evidence" value="ECO:0007669"/>
    <property type="project" value="InterPro"/>
</dbReference>
<dbReference type="KEGG" id="nsm:JO391_01615"/>
<dbReference type="PANTHER" id="PTHR41299">
    <property type="entry name" value="THIAMINE PYROPHOSPHOKINASE"/>
    <property type="match status" value="1"/>
</dbReference>
<keyword evidence="2" id="KW-0547">Nucleotide-binding</keyword>
<dbReference type="SUPFAM" id="SSF63862">
    <property type="entry name" value="Thiamin pyrophosphokinase, substrate-binding domain"/>
    <property type="match status" value="1"/>
</dbReference>
<dbReference type="NCBIfam" id="TIGR01378">
    <property type="entry name" value="thi_PPkinase"/>
    <property type="match status" value="1"/>
</dbReference>
<dbReference type="CDD" id="cd07995">
    <property type="entry name" value="TPK"/>
    <property type="match status" value="1"/>
</dbReference>
<evidence type="ECO:0000256" key="3">
    <source>
        <dbReference type="ARBA" id="ARBA00022777"/>
    </source>
</evidence>
<dbReference type="InterPro" id="IPR053149">
    <property type="entry name" value="TPK"/>
</dbReference>
<dbReference type="Proteomes" id="UP000826300">
    <property type="component" value="Chromosome"/>
</dbReference>
<feature type="domain" description="Thiamin pyrophosphokinase catalytic" evidence="6">
    <location>
        <begin position="4"/>
        <end position="95"/>
    </location>
</feature>
<dbReference type="GO" id="GO:0004788">
    <property type="term" value="F:thiamine diphosphokinase activity"/>
    <property type="evidence" value="ECO:0007669"/>
    <property type="project" value="UniProtKB-UniRule"/>
</dbReference>
<dbReference type="Gene3D" id="3.40.50.10240">
    <property type="entry name" value="Thiamin pyrophosphokinase, catalytic domain"/>
    <property type="match status" value="1"/>
</dbReference>
<dbReference type="SUPFAM" id="SSF63999">
    <property type="entry name" value="Thiamin pyrophosphokinase, catalytic domain"/>
    <property type="match status" value="1"/>
</dbReference>
<dbReference type="InterPro" id="IPR036371">
    <property type="entry name" value="TPK_B1-bd_sf"/>
</dbReference>
<dbReference type="AlphaFoldDB" id="A0A8G1EEU3"/>
<organism evidence="8 9">
    <name type="scientific">Neotabrizicola shimadae</name>
    <dbReference type="NCBI Taxonomy" id="2807096"/>
    <lineage>
        <taxon>Bacteria</taxon>
        <taxon>Pseudomonadati</taxon>
        <taxon>Pseudomonadota</taxon>
        <taxon>Alphaproteobacteria</taxon>
        <taxon>Rhodobacterales</taxon>
        <taxon>Paracoccaceae</taxon>
        <taxon>Neotabrizicola</taxon>
    </lineage>
</organism>
<dbReference type="EC" id="2.7.6.2" evidence="5"/>
<proteinExistence type="predicted"/>
<dbReference type="GO" id="GO:0009229">
    <property type="term" value="P:thiamine diphosphate biosynthetic process"/>
    <property type="evidence" value="ECO:0007669"/>
    <property type="project" value="InterPro"/>
</dbReference>
<name>A0A8G1EEU3_9RHOB</name>
<evidence type="ECO:0000256" key="1">
    <source>
        <dbReference type="ARBA" id="ARBA00022679"/>
    </source>
</evidence>
<reference evidence="8" key="1">
    <citation type="submission" date="2021-02" db="EMBL/GenBank/DDBJ databases">
        <title>Rhodobacter shimadae sp. nov., an aerobic anoxygenic phototrophic bacterium isolated from a hot spring.</title>
        <authorList>
            <person name="Muramatsu S."/>
            <person name="Haruta S."/>
            <person name="Hirose S."/>
            <person name="Hanada S."/>
        </authorList>
    </citation>
    <scope>NUCLEOTIDE SEQUENCE</scope>
    <source>
        <strain evidence="8">N10</strain>
    </source>
</reference>
<evidence type="ECO:0000259" key="7">
    <source>
        <dbReference type="Pfam" id="PF04265"/>
    </source>
</evidence>
<protein>
    <recommendedName>
        <fullName evidence="5">Thiamine diphosphokinase</fullName>
        <ecNumber evidence="5">2.7.6.2</ecNumber>
    </recommendedName>
</protein>
<keyword evidence="9" id="KW-1185">Reference proteome</keyword>
<evidence type="ECO:0000256" key="5">
    <source>
        <dbReference type="NCBIfam" id="TIGR01378"/>
    </source>
</evidence>
<gene>
    <name evidence="8" type="ORF">JO391_01615</name>
</gene>
<dbReference type="GO" id="GO:0016301">
    <property type="term" value="F:kinase activity"/>
    <property type="evidence" value="ECO:0007669"/>
    <property type="project" value="UniProtKB-KW"/>
</dbReference>
<keyword evidence="4" id="KW-0067">ATP-binding</keyword>
<dbReference type="PANTHER" id="PTHR41299:SF1">
    <property type="entry name" value="THIAMINE PYROPHOSPHOKINASE"/>
    <property type="match status" value="1"/>
</dbReference>
<dbReference type="InterPro" id="IPR036759">
    <property type="entry name" value="TPK_catalytic_sf"/>
</dbReference>
<dbReference type="GO" id="GO:0006772">
    <property type="term" value="P:thiamine metabolic process"/>
    <property type="evidence" value="ECO:0007669"/>
    <property type="project" value="UniProtKB-UniRule"/>
</dbReference>